<comment type="subcellular location">
    <subcellularLocation>
        <location evidence="1">Cell membrane</location>
        <topology evidence="1">Multi-pass membrane protein</topology>
    </subcellularLocation>
</comment>
<feature type="transmembrane region" description="Helical" evidence="6">
    <location>
        <begin position="238"/>
        <end position="258"/>
    </location>
</feature>
<feature type="transmembrane region" description="Helical" evidence="6">
    <location>
        <begin position="53"/>
        <end position="75"/>
    </location>
</feature>
<feature type="domain" description="Copper resistance protein D" evidence="7">
    <location>
        <begin position="198"/>
        <end position="302"/>
    </location>
</feature>
<dbReference type="InterPro" id="IPR008457">
    <property type="entry name" value="Cu-R_CopD_dom"/>
</dbReference>
<name>A0ABT2A2B5_9BURK</name>
<evidence type="ECO:0000256" key="3">
    <source>
        <dbReference type="ARBA" id="ARBA00022692"/>
    </source>
</evidence>
<dbReference type="RefSeq" id="WP_075796140.1">
    <property type="nucleotide sequence ID" value="NZ_JANUGX010000003.1"/>
</dbReference>
<sequence length="312" mass="32948">MGLDLQAVQHVVTALLNVAVALVTGASASRLWISRDASSWADARRQSVRKTALTGVVVALAANAALLWLESAAMAEVPVTEAAGATWSMLTSTHLGLAWSIGMFGLAMATFGTCMRGDRNQVPALLTLAALAVFWYTRGMVSHAASEGDFSLPLLADWIHLGLISLWVGEVFLAGGVMLRATENMATADRRARAAYVASLSGSATFALTGILATGLYASWRNLGGFENLVGNPYGKTLVAKLLLVGVATMLGGINRFVVMPPWLARESAGNAAPELLPMRFKRILWIEALVLLAVVVLAAWLASTSPPGEQM</sequence>
<protein>
    <submittedName>
        <fullName evidence="8">CopD family protein</fullName>
    </submittedName>
</protein>
<evidence type="ECO:0000259" key="7">
    <source>
        <dbReference type="Pfam" id="PF05425"/>
    </source>
</evidence>
<evidence type="ECO:0000256" key="1">
    <source>
        <dbReference type="ARBA" id="ARBA00004651"/>
    </source>
</evidence>
<feature type="transmembrane region" description="Helical" evidence="6">
    <location>
        <begin position="12"/>
        <end position="33"/>
    </location>
</feature>
<keyword evidence="4 6" id="KW-1133">Transmembrane helix</keyword>
<feature type="transmembrane region" description="Helical" evidence="6">
    <location>
        <begin position="122"/>
        <end position="138"/>
    </location>
</feature>
<keyword evidence="2" id="KW-1003">Cell membrane</keyword>
<evidence type="ECO:0000256" key="5">
    <source>
        <dbReference type="ARBA" id="ARBA00023136"/>
    </source>
</evidence>
<accession>A0ABT2A2B5</accession>
<feature type="transmembrane region" description="Helical" evidence="6">
    <location>
        <begin position="158"/>
        <end position="182"/>
    </location>
</feature>
<feature type="transmembrane region" description="Helical" evidence="6">
    <location>
        <begin position="194"/>
        <end position="218"/>
    </location>
</feature>
<dbReference type="InterPro" id="IPR032694">
    <property type="entry name" value="CopC/D"/>
</dbReference>
<evidence type="ECO:0000256" key="2">
    <source>
        <dbReference type="ARBA" id="ARBA00022475"/>
    </source>
</evidence>
<evidence type="ECO:0000256" key="6">
    <source>
        <dbReference type="SAM" id="Phobius"/>
    </source>
</evidence>
<dbReference type="EMBL" id="JANUGX010000003">
    <property type="protein sequence ID" value="MCS0588337.1"/>
    <property type="molecule type" value="Genomic_DNA"/>
</dbReference>
<proteinExistence type="predicted"/>
<keyword evidence="3 6" id="KW-0812">Transmembrane</keyword>
<evidence type="ECO:0000256" key="4">
    <source>
        <dbReference type="ARBA" id="ARBA00022989"/>
    </source>
</evidence>
<gene>
    <name evidence="8" type="ORF">NX782_03870</name>
</gene>
<feature type="transmembrane region" description="Helical" evidence="6">
    <location>
        <begin position="95"/>
        <end position="115"/>
    </location>
</feature>
<evidence type="ECO:0000313" key="9">
    <source>
        <dbReference type="Proteomes" id="UP001205560"/>
    </source>
</evidence>
<dbReference type="Proteomes" id="UP001205560">
    <property type="component" value="Unassembled WGS sequence"/>
</dbReference>
<dbReference type="Pfam" id="PF05425">
    <property type="entry name" value="CopD"/>
    <property type="match status" value="1"/>
</dbReference>
<comment type="caution">
    <text evidence="8">The sequence shown here is derived from an EMBL/GenBank/DDBJ whole genome shotgun (WGS) entry which is preliminary data.</text>
</comment>
<dbReference type="PANTHER" id="PTHR34820:SF4">
    <property type="entry name" value="INNER MEMBRANE PROTEIN YEBZ"/>
    <property type="match status" value="1"/>
</dbReference>
<keyword evidence="9" id="KW-1185">Reference proteome</keyword>
<evidence type="ECO:0000313" key="8">
    <source>
        <dbReference type="EMBL" id="MCS0588337.1"/>
    </source>
</evidence>
<feature type="transmembrane region" description="Helical" evidence="6">
    <location>
        <begin position="284"/>
        <end position="303"/>
    </location>
</feature>
<reference evidence="8 9" key="1">
    <citation type="submission" date="2022-08" db="EMBL/GenBank/DDBJ databases">
        <title>Reclassification of Massilia species as members of the genera Telluria, Duganella, Pseudoduganella, Mokoshia gen. nov. and Zemynaea gen. nov. using orthogonal and non-orthogonal genome-based approaches.</title>
        <authorList>
            <person name="Bowman J.P."/>
        </authorList>
    </citation>
    <scope>NUCLEOTIDE SEQUENCE [LARGE SCALE GENOMIC DNA]</scope>
    <source>
        <strain evidence="8 9">LMG 28164</strain>
    </source>
</reference>
<dbReference type="PANTHER" id="PTHR34820">
    <property type="entry name" value="INNER MEMBRANE PROTEIN YEBZ"/>
    <property type="match status" value="1"/>
</dbReference>
<organism evidence="8 9">
    <name type="scientific">Massilia norwichensis</name>
    <dbReference type="NCBI Taxonomy" id="1442366"/>
    <lineage>
        <taxon>Bacteria</taxon>
        <taxon>Pseudomonadati</taxon>
        <taxon>Pseudomonadota</taxon>
        <taxon>Betaproteobacteria</taxon>
        <taxon>Burkholderiales</taxon>
        <taxon>Oxalobacteraceae</taxon>
        <taxon>Telluria group</taxon>
        <taxon>Massilia</taxon>
    </lineage>
</organism>
<keyword evidence="5 6" id="KW-0472">Membrane</keyword>